<reference evidence="2" key="1">
    <citation type="journal article" date="2021" name="Proc. Natl. Acad. Sci. U.S.A.">
        <title>A Catalog of Tens of Thousands of Viruses from Human Metagenomes Reveals Hidden Associations with Chronic Diseases.</title>
        <authorList>
            <person name="Tisza M.J."/>
            <person name="Buck C.B."/>
        </authorList>
    </citation>
    <scope>NUCLEOTIDE SEQUENCE</scope>
    <source>
        <strain evidence="2">CtOAf25</strain>
    </source>
</reference>
<feature type="compositionally biased region" description="Basic and acidic residues" evidence="1">
    <location>
        <begin position="271"/>
        <end position="280"/>
    </location>
</feature>
<evidence type="ECO:0000313" key="2">
    <source>
        <dbReference type="EMBL" id="DAE08408.1"/>
    </source>
</evidence>
<name>A0A8S5PNR1_9CAUD</name>
<accession>A0A8S5PNR1</accession>
<proteinExistence type="predicted"/>
<evidence type="ECO:0000256" key="1">
    <source>
        <dbReference type="SAM" id="MobiDB-lite"/>
    </source>
</evidence>
<feature type="region of interest" description="Disordered" evidence="1">
    <location>
        <begin position="183"/>
        <end position="340"/>
    </location>
</feature>
<feature type="compositionally biased region" description="Pro residues" evidence="1">
    <location>
        <begin position="324"/>
        <end position="340"/>
    </location>
</feature>
<protein>
    <submittedName>
        <fullName evidence="2">Uncharacterized protein</fullName>
    </submittedName>
</protein>
<dbReference type="EMBL" id="BK015468">
    <property type="protein sequence ID" value="DAE08408.1"/>
    <property type="molecule type" value="Genomic_DNA"/>
</dbReference>
<sequence>MREGKFVKIIAPGGATLNFVGVTGTTEKVLMEVSAVARLCDRGCQVFEIKEEAAAEEGKEPKVTYTPLYNNFDLVSGVELFTEKQKADFEKRGFKECNEDNGGNRQIDSKELEDILVTDIESIIETLKHNEETERIEIISEKLKKHIAELNAQEEVETEPKTEEKIVEEKASARFKKHFKDLEEEEKAKEAEAAKSEEEKAKESALDKGIVYRQLPRFGNKPSSSSFRYNEEGGIEEDTSDKSGANPKSNSDTGVTPAGSDEHTTSPSTTERTETGEATHEATPGNPETTGSTTSGKPGKKKNGSQAPEEATSPGRRTEENPTPVVPGPIQPPPQPDDHL</sequence>
<feature type="compositionally biased region" description="Basic and acidic residues" evidence="1">
    <location>
        <begin position="186"/>
        <end position="206"/>
    </location>
</feature>
<feature type="compositionally biased region" description="Polar residues" evidence="1">
    <location>
        <begin position="242"/>
        <end position="254"/>
    </location>
</feature>
<organism evidence="2">
    <name type="scientific">Podoviridae sp. ctOAf25</name>
    <dbReference type="NCBI Taxonomy" id="2825245"/>
    <lineage>
        <taxon>Viruses</taxon>
        <taxon>Duplodnaviria</taxon>
        <taxon>Heunggongvirae</taxon>
        <taxon>Uroviricota</taxon>
        <taxon>Caudoviricetes</taxon>
    </lineage>
</organism>